<keyword evidence="4" id="KW-1185">Reference proteome</keyword>
<dbReference type="OrthoDB" id="3350619at2759"/>
<reference evidence="3 4" key="1">
    <citation type="journal article" date="2012" name="Appl. Environ. Microbiol.">
        <title>Short-read sequencing for genomic analysis of the brown rot fungus Fibroporia radiculosa.</title>
        <authorList>
            <person name="Tang J.D."/>
            <person name="Perkins A.D."/>
            <person name="Sonstegard T.S."/>
            <person name="Schroeder S.G."/>
            <person name="Burgess S.C."/>
            <person name="Diehl S.V."/>
        </authorList>
    </citation>
    <scope>NUCLEOTIDE SEQUENCE [LARGE SCALE GENOMIC DNA]</scope>
    <source>
        <strain evidence="3 4">TFFH 294</strain>
    </source>
</reference>
<protein>
    <recommendedName>
        <fullName evidence="5">Ubiquitin 3 binding protein But2 C-terminal domain-containing protein</fullName>
    </recommendedName>
</protein>
<name>J7RVD1_9APHY</name>
<dbReference type="InParanoid" id="J7RVD1"/>
<sequence>MSLASEYIPLASSPNDSEQDLRPIEDSSTRRSSGPNDRLLFWACVGAICSSALSFIVFLGGWQLSSTSISGQPSYRQALRRPNPYVNLDKILQNGNYTFPPIINFPPLALQISTSDYQRKMSEDHRQWRSSQGTVYPDDRHVIVSPDTSTIIQFRNLDYAMERCILTVSLPRHTQPFDPETEVNDPSVVDIWALDTATEISPHIAGTWERAPQRRELLTTLTFSRTGPSNSSEFRCPSNEFTTLELACTSSMSSCNVNFWQDQKAVPRGGVYLTQYQSPVHP</sequence>
<keyword evidence="2" id="KW-1133">Transmembrane helix</keyword>
<evidence type="ECO:0000256" key="2">
    <source>
        <dbReference type="SAM" id="Phobius"/>
    </source>
</evidence>
<feature type="transmembrane region" description="Helical" evidence="2">
    <location>
        <begin position="39"/>
        <end position="62"/>
    </location>
</feature>
<keyword evidence="2" id="KW-0812">Transmembrane</keyword>
<organism evidence="3 4">
    <name type="scientific">Fibroporia radiculosa</name>
    <dbReference type="NCBI Taxonomy" id="599839"/>
    <lineage>
        <taxon>Eukaryota</taxon>
        <taxon>Fungi</taxon>
        <taxon>Dikarya</taxon>
        <taxon>Basidiomycota</taxon>
        <taxon>Agaricomycotina</taxon>
        <taxon>Agaricomycetes</taxon>
        <taxon>Polyporales</taxon>
        <taxon>Fibroporiaceae</taxon>
        <taxon>Fibroporia</taxon>
    </lineage>
</organism>
<feature type="compositionally biased region" description="Basic and acidic residues" evidence="1">
    <location>
        <begin position="19"/>
        <end position="29"/>
    </location>
</feature>
<dbReference type="GeneID" id="24093236"/>
<dbReference type="RefSeq" id="XP_012177608.1">
    <property type="nucleotide sequence ID" value="XM_012322218.1"/>
</dbReference>
<proteinExistence type="predicted"/>
<evidence type="ECO:0000313" key="4">
    <source>
        <dbReference type="Proteomes" id="UP000006352"/>
    </source>
</evidence>
<dbReference type="AlphaFoldDB" id="J7RVD1"/>
<evidence type="ECO:0008006" key="5">
    <source>
        <dbReference type="Google" id="ProtNLM"/>
    </source>
</evidence>
<evidence type="ECO:0000313" key="3">
    <source>
        <dbReference type="EMBL" id="CCL98325.1"/>
    </source>
</evidence>
<dbReference type="Proteomes" id="UP000006352">
    <property type="component" value="Unassembled WGS sequence"/>
</dbReference>
<feature type="region of interest" description="Disordered" evidence="1">
    <location>
        <begin position="11"/>
        <end position="33"/>
    </location>
</feature>
<evidence type="ECO:0000256" key="1">
    <source>
        <dbReference type="SAM" id="MobiDB-lite"/>
    </source>
</evidence>
<dbReference type="STRING" id="599839.J7RVD1"/>
<keyword evidence="2" id="KW-0472">Membrane</keyword>
<dbReference type="EMBL" id="HE796876">
    <property type="protein sequence ID" value="CCL98325.1"/>
    <property type="molecule type" value="Genomic_DNA"/>
</dbReference>
<accession>J7RVD1</accession>
<gene>
    <name evidence="3" type="ORF">FIBRA_00319</name>
</gene>
<dbReference type="HOGENOM" id="CLU_055652_0_0_1"/>